<organism evidence="2 3">
    <name type="scientific">Monilinia laxa</name>
    <name type="common">Brown rot fungus</name>
    <name type="synonym">Sclerotinia laxa</name>
    <dbReference type="NCBI Taxonomy" id="61186"/>
    <lineage>
        <taxon>Eukaryota</taxon>
        <taxon>Fungi</taxon>
        <taxon>Dikarya</taxon>
        <taxon>Ascomycota</taxon>
        <taxon>Pezizomycotina</taxon>
        <taxon>Leotiomycetes</taxon>
        <taxon>Helotiales</taxon>
        <taxon>Sclerotiniaceae</taxon>
        <taxon>Monilinia</taxon>
    </lineage>
</organism>
<gene>
    <name evidence="2" type="ORF">EYC80_000521</name>
</gene>
<dbReference type="Proteomes" id="UP000326757">
    <property type="component" value="Unassembled WGS sequence"/>
</dbReference>
<dbReference type="AlphaFoldDB" id="A0A5N6KB08"/>
<evidence type="ECO:0000256" key="1">
    <source>
        <dbReference type="SAM" id="Phobius"/>
    </source>
</evidence>
<sequence length="100" mass="11630">MKARLRKATNWWHSELVFGSSSSGFNFILRHNAGYIMVILCATYTNSMNLWSFGEFLFLFSWLTYHLRSGRSWMHVNGISRGIQKDSLKRSKPLVLLLLS</sequence>
<accession>A0A5N6KB08</accession>
<comment type="caution">
    <text evidence="2">The sequence shown here is derived from an EMBL/GenBank/DDBJ whole genome shotgun (WGS) entry which is preliminary data.</text>
</comment>
<reference evidence="2 3" key="1">
    <citation type="submission" date="2019-06" db="EMBL/GenBank/DDBJ databases">
        <title>Genome Sequence of the Brown Rot Fungal Pathogen Monilinia laxa.</title>
        <authorList>
            <person name="De Miccolis Angelini R.M."/>
            <person name="Landi L."/>
            <person name="Abate D."/>
            <person name="Pollastro S."/>
            <person name="Romanazzi G."/>
            <person name="Faretra F."/>
        </authorList>
    </citation>
    <scope>NUCLEOTIDE SEQUENCE [LARGE SCALE GENOMIC DNA]</scope>
    <source>
        <strain evidence="2 3">Mlax316</strain>
    </source>
</reference>
<keyword evidence="1" id="KW-0472">Membrane</keyword>
<feature type="transmembrane region" description="Helical" evidence="1">
    <location>
        <begin position="35"/>
        <end position="65"/>
    </location>
</feature>
<keyword evidence="1" id="KW-1133">Transmembrane helix</keyword>
<keyword evidence="3" id="KW-1185">Reference proteome</keyword>
<name>A0A5N6KB08_MONLA</name>
<protein>
    <submittedName>
        <fullName evidence="2">Uncharacterized protein</fullName>
    </submittedName>
</protein>
<keyword evidence="1" id="KW-0812">Transmembrane</keyword>
<evidence type="ECO:0000313" key="3">
    <source>
        <dbReference type="Proteomes" id="UP000326757"/>
    </source>
</evidence>
<proteinExistence type="predicted"/>
<evidence type="ECO:0000313" key="2">
    <source>
        <dbReference type="EMBL" id="KAB8300334.1"/>
    </source>
</evidence>
<dbReference type="EMBL" id="VIGI01000005">
    <property type="protein sequence ID" value="KAB8300334.1"/>
    <property type="molecule type" value="Genomic_DNA"/>
</dbReference>